<evidence type="ECO:0000256" key="2">
    <source>
        <dbReference type="ARBA" id="ARBA00022723"/>
    </source>
</evidence>
<dbReference type="InterPro" id="IPR011706">
    <property type="entry name" value="Cu-oxidase_C"/>
</dbReference>
<dbReference type="InterPro" id="IPR035666">
    <property type="entry name" value="MCO_CuRO_3"/>
</dbReference>
<feature type="domain" description="Plastocyanin-like" evidence="7">
    <location>
        <begin position="425"/>
        <end position="557"/>
    </location>
</feature>
<evidence type="ECO:0000313" key="9">
    <source>
        <dbReference type="EMBL" id="CAJ2512777.1"/>
    </source>
</evidence>
<dbReference type="InterPro" id="IPR001117">
    <property type="entry name" value="Cu-oxidase_2nd"/>
</dbReference>
<dbReference type="PANTHER" id="PTHR11709:SF394">
    <property type="entry name" value="FI03373P-RELATED"/>
    <property type="match status" value="1"/>
</dbReference>
<evidence type="ECO:0000256" key="3">
    <source>
        <dbReference type="ARBA" id="ARBA00023002"/>
    </source>
</evidence>
<evidence type="ECO:0000259" key="7">
    <source>
        <dbReference type="Pfam" id="PF07731"/>
    </source>
</evidence>
<comment type="similarity">
    <text evidence="1">Belongs to the multicopper oxidase family.</text>
</comment>
<evidence type="ECO:0000259" key="8">
    <source>
        <dbReference type="Pfam" id="PF07732"/>
    </source>
</evidence>
<dbReference type="InterPro" id="IPR017762">
    <property type="entry name" value="Multicopper_oxidase_fun"/>
</dbReference>
<feature type="chain" id="PRO_5042605429" evidence="5">
    <location>
        <begin position="25"/>
        <end position="605"/>
    </location>
</feature>
<proteinExistence type="inferred from homology"/>
<keyword evidence="2" id="KW-0479">Metal-binding</keyword>
<dbReference type="InterPro" id="IPR011707">
    <property type="entry name" value="Cu-oxidase-like_N"/>
</dbReference>
<dbReference type="NCBIfam" id="TIGR03390">
    <property type="entry name" value="ascorbOXfungal"/>
    <property type="match status" value="1"/>
</dbReference>
<sequence>MKLRGKIPLLVSGLFYLLGRCTTASPRAADLKPDHTLSLTEQEIKINCKERKSVVIEGTVPGPQITLQEGKTTWIRVKNDTPDKKVTMHWHGLSMRTAPFSDGVPMVSQWPIEPGQWFDYEIRPEAGDAGTYFYHSHVGFQANTAYGLLIVNGAEAHEYYDERAIVLADYYPQPDDEIEEGLRANPFKWPGESQAVVFNGQSGTASFDDDSDGSCKPHVIEVEPGKTYRLRFVGGTAISFVTLGIEDHKKLTIIEADGQATEKAETDHMQLGSGQRYSALLETKPERNLNGKCEYWIRYETRERPTEASGYALLRYKSDKCDDSEKKLPDESPVKLSRDRKPLTEWMEYTLTPKDGGDDFPTREEVTRTVYIEVKQHVIDGSYDGSINGGFQWSMNGLGWDEEAQEKDKSAPYLITAYNEEKTPDYDAALKNKGWDPETRAFPARVGEVLEIVWQSNSGPTGGLDLHPMHAHGQHYWDLGAGSGEYDAKKNDKKLDGYIPMRRDTTMLHRYEEKTKPNTVNGWRAWRIRVTKENVGAWPMHCHVLPHMIMRMQTVWVFGDASEVTASLHKIPQSYLQGYLEPGGSAYGKDDGKRRLKPKAIAFFD</sequence>
<dbReference type="Proteomes" id="UP001295740">
    <property type="component" value="Unassembled WGS sequence"/>
</dbReference>
<reference evidence="9" key="1">
    <citation type="submission" date="2023-10" db="EMBL/GenBank/DDBJ databases">
        <authorList>
            <person name="Hackl T."/>
        </authorList>
    </citation>
    <scope>NUCLEOTIDE SEQUENCE</scope>
</reference>
<evidence type="ECO:0000259" key="6">
    <source>
        <dbReference type="Pfam" id="PF00394"/>
    </source>
</evidence>
<organism evidence="9 10">
    <name type="scientific">Anthostomella pinea</name>
    <dbReference type="NCBI Taxonomy" id="933095"/>
    <lineage>
        <taxon>Eukaryota</taxon>
        <taxon>Fungi</taxon>
        <taxon>Dikarya</taxon>
        <taxon>Ascomycota</taxon>
        <taxon>Pezizomycotina</taxon>
        <taxon>Sordariomycetes</taxon>
        <taxon>Xylariomycetidae</taxon>
        <taxon>Xylariales</taxon>
        <taxon>Xylariaceae</taxon>
        <taxon>Anthostomella</taxon>
    </lineage>
</organism>
<dbReference type="EMBL" id="CAUWAG010000020">
    <property type="protein sequence ID" value="CAJ2512777.1"/>
    <property type="molecule type" value="Genomic_DNA"/>
</dbReference>
<gene>
    <name evidence="9" type="ORF">KHLLAP_LOCUS13245</name>
</gene>
<dbReference type="CDD" id="cd13895">
    <property type="entry name" value="CuRO_3_AAO_like_2"/>
    <property type="match status" value="1"/>
</dbReference>
<dbReference type="Pfam" id="PF07732">
    <property type="entry name" value="Cu-oxidase_3"/>
    <property type="match status" value="1"/>
</dbReference>
<feature type="domain" description="Plastocyanin-like" evidence="6">
    <location>
        <begin position="163"/>
        <end position="317"/>
    </location>
</feature>
<evidence type="ECO:0000256" key="5">
    <source>
        <dbReference type="SAM" id="SignalP"/>
    </source>
</evidence>
<keyword evidence="4" id="KW-0186">Copper</keyword>
<evidence type="ECO:0000313" key="10">
    <source>
        <dbReference type="Proteomes" id="UP001295740"/>
    </source>
</evidence>
<dbReference type="CDD" id="cd13873">
    <property type="entry name" value="CuRO_2_AAO_like_2"/>
    <property type="match status" value="1"/>
</dbReference>
<dbReference type="SUPFAM" id="SSF49503">
    <property type="entry name" value="Cupredoxins"/>
    <property type="match status" value="3"/>
</dbReference>
<feature type="domain" description="Plastocyanin-like" evidence="8">
    <location>
        <begin position="40"/>
        <end position="154"/>
    </location>
</feature>
<dbReference type="GO" id="GO:0016491">
    <property type="term" value="F:oxidoreductase activity"/>
    <property type="evidence" value="ECO:0007669"/>
    <property type="project" value="UniProtKB-KW"/>
</dbReference>
<protein>
    <submittedName>
        <fullName evidence="9">Uu.00g008960.m01.CDS01</fullName>
    </submittedName>
</protein>
<feature type="signal peptide" evidence="5">
    <location>
        <begin position="1"/>
        <end position="24"/>
    </location>
</feature>
<keyword evidence="5" id="KW-0732">Signal</keyword>
<name>A0AAI8VXA6_9PEZI</name>
<dbReference type="InterPro" id="IPR008972">
    <property type="entry name" value="Cupredoxin"/>
</dbReference>
<dbReference type="Pfam" id="PF00394">
    <property type="entry name" value="Cu-oxidase"/>
    <property type="match status" value="1"/>
</dbReference>
<evidence type="ECO:0000256" key="1">
    <source>
        <dbReference type="ARBA" id="ARBA00010609"/>
    </source>
</evidence>
<dbReference type="InterPro" id="IPR045087">
    <property type="entry name" value="Cu-oxidase_fam"/>
</dbReference>
<dbReference type="Pfam" id="PF07731">
    <property type="entry name" value="Cu-oxidase_2"/>
    <property type="match status" value="1"/>
</dbReference>
<keyword evidence="3" id="KW-0560">Oxidoreductase</keyword>
<evidence type="ECO:0000256" key="4">
    <source>
        <dbReference type="ARBA" id="ARBA00023008"/>
    </source>
</evidence>
<comment type="caution">
    <text evidence="9">The sequence shown here is derived from an EMBL/GenBank/DDBJ whole genome shotgun (WGS) entry which is preliminary data.</text>
</comment>
<accession>A0AAI8VXA6</accession>
<dbReference type="AlphaFoldDB" id="A0AAI8VXA6"/>
<dbReference type="PANTHER" id="PTHR11709">
    <property type="entry name" value="MULTI-COPPER OXIDASE"/>
    <property type="match status" value="1"/>
</dbReference>
<dbReference type="GO" id="GO:0005507">
    <property type="term" value="F:copper ion binding"/>
    <property type="evidence" value="ECO:0007669"/>
    <property type="project" value="InterPro"/>
</dbReference>
<dbReference type="Gene3D" id="2.60.40.420">
    <property type="entry name" value="Cupredoxins - blue copper proteins"/>
    <property type="match status" value="3"/>
</dbReference>
<keyword evidence="10" id="KW-1185">Reference proteome</keyword>